<dbReference type="SUPFAM" id="SSF52540">
    <property type="entry name" value="P-loop containing nucleoside triphosphate hydrolases"/>
    <property type="match status" value="1"/>
</dbReference>
<dbReference type="InterPro" id="IPR050505">
    <property type="entry name" value="WDR55/POC1"/>
</dbReference>
<dbReference type="CDD" id="cd00200">
    <property type="entry name" value="WD40"/>
    <property type="match status" value="2"/>
</dbReference>
<dbReference type="InterPro" id="IPR001680">
    <property type="entry name" value="WD40_rpt"/>
</dbReference>
<evidence type="ECO:0000313" key="7">
    <source>
        <dbReference type="EMBL" id="ERT09952.1"/>
    </source>
</evidence>
<feature type="repeat" description="WD" evidence="3">
    <location>
        <begin position="995"/>
        <end position="1029"/>
    </location>
</feature>
<dbReference type="InterPro" id="IPR057855">
    <property type="entry name" value="Beta-prop_WDR19_1st"/>
</dbReference>
<dbReference type="Pfam" id="PF12770">
    <property type="entry name" value="CHAT"/>
    <property type="match status" value="1"/>
</dbReference>
<dbReference type="InterPro" id="IPR049052">
    <property type="entry name" value="nSTAND1"/>
</dbReference>
<dbReference type="SUPFAM" id="SSF50998">
    <property type="entry name" value="Quinoprotein alcohol dehydrogenase-like"/>
    <property type="match status" value="1"/>
</dbReference>
<dbReference type="OrthoDB" id="464342at2"/>
<comment type="caution">
    <text evidence="7">The sequence shown here is derived from an EMBL/GenBank/DDBJ whole genome shotgun (WGS) entry which is preliminary data.</text>
</comment>
<dbReference type="Pfam" id="PF23389">
    <property type="entry name" value="Beta-prop_WDR19_1st"/>
    <property type="match status" value="1"/>
</dbReference>
<dbReference type="SUPFAM" id="SSF82171">
    <property type="entry name" value="DPP6 N-terminal domain-like"/>
    <property type="match status" value="1"/>
</dbReference>
<feature type="repeat" description="WD" evidence="3">
    <location>
        <begin position="1327"/>
        <end position="1361"/>
    </location>
</feature>
<dbReference type="Pfam" id="PF00400">
    <property type="entry name" value="WD40"/>
    <property type="match status" value="6"/>
</dbReference>
<evidence type="ECO:0000256" key="3">
    <source>
        <dbReference type="PROSITE-ProRule" id="PRU00221"/>
    </source>
</evidence>
<feature type="domain" description="Novel STAND NTPase 1" evidence="5">
    <location>
        <begin position="411"/>
        <end position="810"/>
    </location>
</feature>
<feature type="repeat" description="WD" evidence="3">
    <location>
        <begin position="1122"/>
        <end position="1154"/>
    </location>
</feature>
<feature type="repeat" description="WD" evidence="3">
    <location>
        <begin position="1286"/>
        <end position="1318"/>
    </location>
</feature>
<dbReference type="InterPro" id="IPR015943">
    <property type="entry name" value="WD40/YVTN_repeat-like_dom_sf"/>
</dbReference>
<feature type="repeat" description="WD" evidence="3">
    <location>
        <begin position="1077"/>
        <end position="1112"/>
    </location>
</feature>
<organism evidence="7 8">
    <name type="scientific">Lyngbya aestuarii BL J</name>
    <dbReference type="NCBI Taxonomy" id="1348334"/>
    <lineage>
        <taxon>Bacteria</taxon>
        <taxon>Bacillati</taxon>
        <taxon>Cyanobacteriota</taxon>
        <taxon>Cyanophyceae</taxon>
        <taxon>Oscillatoriophycideae</taxon>
        <taxon>Oscillatoriales</taxon>
        <taxon>Microcoleaceae</taxon>
        <taxon>Lyngbya</taxon>
    </lineage>
</organism>
<dbReference type="PANTHER" id="PTHR44019">
    <property type="entry name" value="WD REPEAT-CONTAINING PROTEIN 55"/>
    <property type="match status" value="1"/>
</dbReference>
<evidence type="ECO:0000313" key="8">
    <source>
        <dbReference type="Proteomes" id="UP000017127"/>
    </source>
</evidence>
<dbReference type="RefSeq" id="WP_023064013.1">
    <property type="nucleotide sequence ID" value="NZ_AUZM01000001.1"/>
</dbReference>
<feature type="repeat" description="WD" evidence="3">
    <location>
        <begin position="1245"/>
        <end position="1277"/>
    </location>
</feature>
<dbReference type="Gene3D" id="3.40.50.300">
    <property type="entry name" value="P-loop containing nucleotide triphosphate hydrolases"/>
    <property type="match status" value="1"/>
</dbReference>
<dbReference type="Gene3D" id="2.130.10.10">
    <property type="entry name" value="YVTN repeat-like/Quinoprotein amine dehydrogenase"/>
    <property type="match status" value="4"/>
</dbReference>
<feature type="repeat" description="WD" evidence="3">
    <location>
        <begin position="1204"/>
        <end position="1237"/>
    </location>
</feature>
<dbReference type="EMBL" id="AUZM01000001">
    <property type="protein sequence ID" value="ERT09952.1"/>
    <property type="molecule type" value="Genomic_DNA"/>
</dbReference>
<evidence type="ECO:0000259" key="4">
    <source>
        <dbReference type="Pfam" id="PF12770"/>
    </source>
</evidence>
<dbReference type="InterPro" id="IPR027417">
    <property type="entry name" value="P-loop_NTPase"/>
</dbReference>
<keyword evidence="1 3" id="KW-0853">WD repeat</keyword>
<feature type="repeat" description="WD" evidence="3">
    <location>
        <begin position="1036"/>
        <end position="1070"/>
    </location>
</feature>
<evidence type="ECO:0000256" key="2">
    <source>
        <dbReference type="ARBA" id="ARBA00022737"/>
    </source>
</evidence>
<protein>
    <submittedName>
        <fullName evidence="7">WD domain, G-beta repeat protein</fullName>
    </submittedName>
</protein>
<keyword evidence="8" id="KW-1185">Reference proteome</keyword>
<dbReference type="PATRIC" id="fig|1348334.3.peg.65"/>
<name>U7QRR0_9CYAN</name>
<dbReference type="PROSITE" id="PS50294">
    <property type="entry name" value="WD_REPEATS_REGION"/>
    <property type="match status" value="14"/>
</dbReference>
<feature type="domain" description="CHAT" evidence="4">
    <location>
        <begin position="130"/>
        <end position="378"/>
    </location>
</feature>
<dbReference type="InterPro" id="IPR019775">
    <property type="entry name" value="WD40_repeat_CS"/>
</dbReference>
<feature type="repeat" description="WD" evidence="3">
    <location>
        <begin position="1372"/>
        <end position="1406"/>
    </location>
</feature>
<feature type="repeat" description="WD" evidence="3">
    <location>
        <begin position="1458"/>
        <end position="1490"/>
    </location>
</feature>
<dbReference type="InterPro" id="IPR036322">
    <property type="entry name" value="WD40_repeat_dom_sf"/>
</dbReference>
<proteinExistence type="predicted"/>
<sequence length="1575" mass="175794">MIPELEKNLKSELSQVVVLSLGMGSLHVGFPSICVQIRNQTSSVLAQFVASLPPEPALIELYQSWKIVYQSLCQRHALLSLSDEEDDDDDDFEIELGGVTNVSQVSFEDLNHQFQVQLNSWLKSESFSHLEKQLRSHLDSTQEIRVILETPDEILRRLPWQNWEFFQDYPLAELALSQPEYRIPASSQANSTKTAVRILAVFGNSRGIDLTTERKMLQNLSDAEPQFLINPTRQEFETHLADSQGWDILFFAGHSQTKSHRLLRRTTTEPAVTVGQTGRIYLNDHPTDNNLTLEELSTTLQQAIFNGLKLAIFNSCDGLGLAKALEHLHIPTVIVMREPVPNYVAQEFLRHFLETFAIQRLSFYRSVQQARFQLQTLENEFPGASGLPIICQNPSVEAPTWLQLGGSPPCPYRGLFAFSEEDADLFFGRETFTETLVSAVKNNPLVAVIGASGSGKSSVVFAGLVPQLRQDITQQWQIISIRPGQNPIEALAVALVQAIHWKPQENTTQNQPYHHRLLELELAVELKQDKHALAEIIYRYLQNFLHRRIALIIDQFEELYTQTSDAERQAFLDAILTAISLVPRFSLILTLRADFYSYALSYRPLSDALQGSVYNLGPMSREELQTVIEKPADKMQVKLETGLTEKLIAATLEPGRLPLLEFALTELWPKQQQGWLTHQAYEEIGGVEKALARHAEEVYNQLNFSDKLRTQRVFLQLVQPGEGTDFSRRIATGDEINPENWDIVTHLASARLVVTNRNEITAEETIEIVHEALIKNWKRLEQWIKLDGDFRSWQEQLRTLFHQWEKSDYDAGALLRGRLLAEAEHWQQQRPQELSSSDQYFIEKSIALRNTETQQKKRRRQFTLSGLSGGLFLAVSLATVAVGQWQNSLTNEIRAITQYSQSLFTSNHQLDALVEALRAQQKLQQVTGKNPTLKNRVKQVLNQSLYGVVESNRLVGHQDWVWQVAISPDGQTITSASSDKTVNLWNIDGSLHTTLKDHQLEVYAVAFSPDGQTIASASRDKTVKLWNIDGSLRTTINAHDAEVYAVAFSPDGQIIASASRDKTVKLWNIDGSLISVLKGHQGPVRGVAFSPDGQTLASASEDNSLKLWTIKTLKNPILQTTLNSHRAGVCGVAFSPDGQTIASASFDGTVKLWNRDGSLQNTLIGHNDQVYAVAFSPDGQTLASTSGDQTIKLWNRDGSLQKTLIGHDNEVWKVAFSPDGHTLVSASGDKTVRLWRLHNSLLTRWNVSDDEVWGVTWSQDSRTIATASRDKTVKLWNPDGSLRSTLKGHTAEVSGVALSPDGQTLASASWDRTIKLWNADGTLRTTLTDHQDLVYAVAFSPDSQMMVSASSDKTVKLWKLSPKNPPIVLKTLNGFDTEVWDVVLSPDGQTIAASSRGGIVKLWDVNGVLLATLEAHQGGMKTVAFSPDGQMLATGSEDHTVKLWTLQANQPPMLIHTLNSHDGEVLGIAFSPDGQTLASASQDGTVKLWDNQGVLLSTLNGHNGPVRKVAFSPDGQTLATASEDQSVILWNIPQVLDQDQLLHQGCTWVQNYLQHYPQMSESDRSICDAFNLTTD</sequence>
<dbReference type="PROSITE" id="PS50082">
    <property type="entry name" value="WD_REPEATS_2"/>
    <property type="match status" value="14"/>
</dbReference>
<reference evidence="7 8" key="1">
    <citation type="journal article" date="2013" name="Front. Microbiol.">
        <title>Comparative genomic analyses of the cyanobacterium, Lyngbya aestuarii BL J, a powerful hydrogen producer.</title>
        <authorList>
            <person name="Kothari A."/>
            <person name="Vaughn M."/>
            <person name="Garcia-Pichel F."/>
        </authorList>
    </citation>
    <scope>NUCLEOTIDE SEQUENCE [LARGE SCALE GENOMIC DNA]</scope>
    <source>
        <strain evidence="7 8">BL J</strain>
    </source>
</reference>
<dbReference type="Pfam" id="PF20703">
    <property type="entry name" value="nSTAND1"/>
    <property type="match status" value="1"/>
</dbReference>
<dbReference type="InterPro" id="IPR024983">
    <property type="entry name" value="CHAT_dom"/>
</dbReference>
<feature type="domain" description="WDR19 first beta-propeller" evidence="6">
    <location>
        <begin position="1177"/>
        <end position="1484"/>
    </location>
</feature>
<feature type="repeat" description="WD" evidence="3">
    <location>
        <begin position="954"/>
        <end position="988"/>
    </location>
</feature>
<dbReference type="Proteomes" id="UP000017127">
    <property type="component" value="Unassembled WGS sequence"/>
</dbReference>
<dbReference type="InterPro" id="IPR020472">
    <property type="entry name" value="WD40_PAC1"/>
</dbReference>
<evidence type="ECO:0000259" key="6">
    <source>
        <dbReference type="Pfam" id="PF23389"/>
    </source>
</evidence>
<dbReference type="PANTHER" id="PTHR44019:SF8">
    <property type="entry name" value="POC1 CENTRIOLAR PROTEIN HOMOLOG"/>
    <property type="match status" value="1"/>
</dbReference>
<gene>
    <name evidence="7" type="ORF">M595_0067</name>
</gene>
<accession>U7QRR0</accession>
<feature type="repeat" description="WD" evidence="3">
    <location>
        <begin position="1499"/>
        <end position="1532"/>
    </location>
</feature>
<feature type="repeat" description="WD" evidence="3">
    <location>
        <begin position="1163"/>
        <end position="1195"/>
    </location>
</feature>
<feature type="repeat" description="WD" evidence="3">
    <location>
        <begin position="1413"/>
        <end position="1454"/>
    </location>
</feature>
<dbReference type="PROSITE" id="PS00678">
    <property type="entry name" value="WD_REPEATS_1"/>
    <property type="match status" value="4"/>
</dbReference>
<dbReference type="InterPro" id="IPR011047">
    <property type="entry name" value="Quinoprotein_ADH-like_sf"/>
</dbReference>
<dbReference type="PRINTS" id="PR00320">
    <property type="entry name" value="GPROTEINBRPT"/>
</dbReference>
<dbReference type="SMART" id="SM00320">
    <property type="entry name" value="WD40"/>
    <property type="match status" value="14"/>
</dbReference>
<dbReference type="SUPFAM" id="SSF50978">
    <property type="entry name" value="WD40 repeat-like"/>
    <property type="match status" value="1"/>
</dbReference>
<evidence type="ECO:0000256" key="1">
    <source>
        <dbReference type="ARBA" id="ARBA00022574"/>
    </source>
</evidence>
<keyword evidence="2" id="KW-0677">Repeat</keyword>
<evidence type="ECO:0000259" key="5">
    <source>
        <dbReference type="Pfam" id="PF20703"/>
    </source>
</evidence>